<evidence type="ECO:0000256" key="5">
    <source>
        <dbReference type="ARBA" id="ARBA00023136"/>
    </source>
</evidence>
<dbReference type="PANTHER" id="PTHR30250">
    <property type="entry name" value="PST FAMILY PREDICTED COLANIC ACID TRANSPORTER"/>
    <property type="match status" value="1"/>
</dbReference>
<evidence type="ECO:0000256" key="4">
    <source>
        <dbReference type="ARBA" id="ARBA00022989"/>
    </source>
</evidence>
<name>A0A7U9XVU2_9MOLU</name>
<keyword evidence="3" id="KW-0812">Transmembrane</keyword>
<keyword evidence="7" id="KW-1185">Reference proteome</keyword>
<sequence length="506" mass="58301">MRTLNSFKNLFSGAGGSILKLILQFISRTFFIYYLGKEYLGIYGLFSNILQVFNITELGIGTAIIYSLYSPLAKKDKAEITSRINYLRKAYFYVGLLVLVLGLAIFPFLPYLIKGETTIVNINLFYLLYLLQSLSSYWFFAYKSSILKADQKYYLFNLYSYISYTFLVAVQIIVLITLQSFLIYTIFGVLYHLLLNIFTSKKVDKLYPYLKNNKKILPDEAERKKIKKNIIGLSIYKINSTITRSTDSIVISAFIGLAMVGIYSNYLLIVNSVYTIARVIFTSFVASVGNVLVTDERKKNKELFSALTFLSYWVFAVFSIMLYSLISPFIELWVGESYVFSEIITIVIIFNFLLDGFSIIPMIYKDASGIFWLGKYRPLFTAILNIIFSLILVKYMGVAGVLLATIISRLLTTWWYDPILVNKNVFKQSSKKYFFDNILFTILTVLIAIIVSLLKNQIFNGSITSFVLLIAVSMIVPNVILIVLFFKRKELKFIYKRFRLIFSKKI</sequence>
<evidence type="ECO:0000313" key="6">
    <source>
        <dbReference type="EMBL" id="BCR36090.1"/>
    </source>
</evidence>
<keyword evidence="5" id="KW-0472">Membrane</keyword>
<evidence type="ECO:0000313" key="7">
    <source>
        <dbReference type="Proteomes" id="UP000620133"/>
    </source>
</evidence>
<dbReference type="AlphaFoldDB" id="A0A7U9XVU2"/>
<evidence type="ECO:0000256" key="3">
    <source>
        <dbReference type="ARBA" id="ARBA00022692"/>
    </source>
</evidence>
<dbReference type="EMBL" id="AP024412">
    <property type="protein sequence ID" value="BCR36090.1"/>
    <property type="molecule type" value="Genomic_DNA"/>
</dbReference>
<dbReference type="RefSeq" id="WP_176239554.1">
    <property type="nucleotide sequence ID" value="NZ_AP024412.1"/>
</dbReference>
<comment type="subcellular location">
    <subcellularLocation>
        <location evidence="1">Cell membrane</location>
        <topology evidence="1">Multi-pass membrane protein</topology>
    </subcellularLocation>
</comment>
<dbReference type="PANTHER" id="PTHR30250:SF26">
    <property type="entry name" value="PSMA PROTEIN"/>
    <property type="match status" value="1"/>
</dbReference>
<reference evidence="6" key="1">
    <citation type="submission" date="2021-01" db="EMBL/GenBank/DDBJ databases">
        <title>Draft genome sequence of Acholeplasmataceae bacterium strain Mahy22.</title>
        <authorList>
            <person name="Watanabe M."/>
            <person name="Kojima H."/>
            <person name="Fukui M."/>
        </authorList>
    </citation>
    <scope>NUCLEOTIDE SEQUENCE</scope>
    <source>
        <strain evidence="6">Mahy22</strain>
    </source>
</reference>
<accession>A0A7U9XVU2</accession>
<evidence type="ECO:0000256" key="2">
    <source>
        <dbReference type="ARBA" id="ARBA00022475"/>
    </source>
</evidence>
<dbReference type="KEGG" id="manr:MPAN_009830"/>
<dbReference type="GO" id="GO:0005886">
    <property type="term" value="C:plasma membrane"/>
    <property type="evidence" value="ECO:0007669"/>
    <property type="project" value="UniProtKB-SubCell"/>
</dbReference>
<evidence type="ECO:0000256" key="1">
    <source>
        <dbReference type="ARBA" id="ARBA00004651"/>
    </source>
</evidence>
<proteinExistence type="predicted"/>
<dbReference type="InterPro" id="IPR050833">
    <property type="entry name" value="Poly_Biosynth_Transport"/>
</dbReference>
<organism evidence="6 7">
    <name type="scientific">Mariniplasma anaerobium</name>
    <dbReference type="NCBI Taxonomy" id="2735436"/>
    <lineage>
        <taxon>Bacteria</taxon>
        <taxon>Bacillati</taxon>
        <taxon>Mycoplasmatota</taxon>
        <taxon>Mollicutes</taxon>
        <taxon>Acholeplasmatales</taxon>
        <taxon>Acholeplasmataceae</taxon>
        <taxon>Mariniplasma</taxon>
    </lineage>
</organism>
<protein>
    <submittedName>
        <fullName evidence="6">Oligosaccharide transporter</fullName>
    </submittedName>
</protein>
<gene>
    <name evidence="6" type="primary">cps2I</name>
    <name evidence="6" type="ORF">MPAN_009830</name>
</gene>
<keyword evidence="4" id="KW-1133">Transmembrane helix</keyword>
<keyword evidence="2" id="KW-1003">Cell membrane</keyword>
<dbReference type="Proteomes" id="UP000620133">
    <property type="component" value="Chromosome"/>
</dbReference>